<protein>
    <submittedName>
        <fullName evidence="3">Uncharacterized protein</fullName>
    </submittedName>
</protein>
<keyword evidence="2" id="KW-0472">Membrane</keyword>
<evidence type="ECO:0000256" key="1">
    <source>
        <dbReference type="SAM" id="MobiDB-lite"/>
    </source>
</evidence>
<feature type="region of interest" description="Disordered" evidence="1">
    <location>
        <begin position="1"/>
        <end position="46"/>
    </location>
</feature>
<evidence type="ECO:0000313" key="4">
    <source>
        <dbReference type="Proteomes" id="UP000815677"/>
    </source>
</evidence>
<sequence length="405" mass="43581">MPSTRPISPPTASASSSGSGSSAGTPAAGPSSSASHPTLRPTIGRNTSENSAALSWIEPEDFNPDTLFDPPAPIRPFSGYERTRTTSADTRTTLFDAAHSRSPSVAMSLSALAAASGGEGNRASTSLSLNYVPSNTLAASMSLLTCTIGWAGVMLNNRSFLAVYNLFLWFSFAFTVVPGYITFKEHSLNLQGKLNFQWSERLDIDMRRAIQDTLHCCGYASPFVEASISSTCYARSLLPGCQAPFFAFEKSSLEWWYAAVFSVAGYNIGMIVVALLCSNHVTYRFGKGMMPERYRLDEAAVRIIMAEYAQQLEETYGPEVALAALQRASAYALDHNMSDPLTTSASYPGLLMHSRNASTVELGAVPMRPMSYHDPFVRSASALGTPGSEREVGQEVRYGALAGSE</sequence>
<feature type="transmembrane region" description="Helical" evidence="2">
    <location>
        <begin position="255"/>
        <end position="277"/>
    </location>
</feature>
<feature type="transmembrane region" description="Helical" evidence="2">
    <location>
        <begin position="162"/>
        <end position="181"/>
    </location>
</feature>
<dbReference type="EMBL" id="DF848688">
    <property type="protein sequence ID" value="GAT54533.1"/>
    <property type="molecule type" value="Genomic_DNA"/>
</dbReference>
<name>A0ABQ0LU11_MYCCL</name>
<feature type="compositionally biased region" description="Low complexity" evidence="1">
    <location>
        <begin position="10"/>
        <end position="35"/>
    </location>
</feature>
<gene>
    <name evidence="3" type="ORF">MCHLO_11380</name>
</gene>
<accession>A0ABQ0LU11</accession>
<organism evidence="3 4">
    <name type="scientific">Mycena chlorophos</name>
    <name type="common">Agaric fungus</name>
    <name type="synonym">Agaricus chlorophos</name>
    <dbReference type="NCBI Taxonomy" id="658473"/>
    <lineage>
        <taxon>Eukaryota</taxon>
        <taxon>Fungi</taxon>
        <taxon>Dikarya</taxon>
        <taxon>Basidiomycota</taxon>
        <taxon>Agaricomycotina</taxon>
        <taxon>Agaricomycetes</taxon>
        <taxon>Agaricomycetidae</taxon>
        <taxon>Agaricales</taxon>
        <taxon>Marasmiineae</taxon>
        <taxon>Mycenaceae</taxon>
        <taxon>Mycena</taxon>
    </lineage>
</organism>
<reference evidence="3" key="1">
    <citation type="submission" date="2014-09" db="EMBL/GenBank/DDBJ databases">
        <title>Genome sequence of the luminous mushroom Mycena chlorophos for searching fungal bioluminescence genes.</title>
        <authorList>
            <person name="Tanaka Y."/>
            <person name="Kasuga D."/>
            <person name="Oba Y."/>
            <person name="Hase S."/>
            <person name="Sato K."/>
            <person name="Oba Y."/>
            <person name="Sakakibara Y."/>
        </authorList>
    </citation>
    <scope>NUCLEOTIDE SEQUENCE</scope>
</reference>
<keyword evidence="2" id="KW-0812">Transmembrane</keyword>
<feature type="transmembrane region" description="Helical" evidence="2">
    <location>
        <begin position="137"/>
        <end position="155"/>
    </location>
</feature>
<feature type="region of interest" description="Disordered" evidence="1">
    <location>
        <begin position="65"/>
        <end position="88"/>
    </location>
</feature>
<keyword evidence="4" id="KW-1185">Reference proteome</keyword>
<keyword evidence="2" id="KW-1133">Transmembrane helix</keyword>
<proteinExistence type="predicted"/>
<evidence type="ECO:0000313" key="3">
    <source>
        <dbReference type="EMBL" id="GAT54533.1"/>
    </source>
</evidence>
<dbReference type="Proteomes" id="UP000815677">
    <property type="component" value="Unassembled WGS sequence"/>
</dbReference>
<evidence type="ECO:0000256" key="2">
    <source>
        <dbReference type="SAM" id="Phobius"/>
    </source>
</evidence>